<keyword evidence="2" id="KW-0269">Exonuclease</keyword>
<evidence type="ECO:0000313" key="2">
    <source>
        <dbReference type="EMBL" id="TGE07732.1"/>
    </source>
</evidence>
<dbReference type="AlphaFoldDB" id="A0A4Z0P5R1"/>
<proteinExistence type="predicted"/>
<accession>A0A4Z0P5R1</accession>
<dbReference type="InterPro" id="IPR012337">
    <property type="entry name" value="RNaseH-like_sf"/>
</dbReference>
<dbReference type="CDD" id="cd06127">
    <property type="entry name" value="DEDDh"/>
    <property type="match status" value="1"/>
</dbReference>
<dbReference type="Gene3D" id="3.30.420.10">
    <property type="entry name" value="Ribonuclease H-like superfamily/Ribonuclease H"/>
    <property type="match status" value="1"/>
</dbReference>
<dbReference type="GO" id="GO:0008408">
    <property type="term" value="F:3'-5' exonuclease activity"/>
    <property type="evidence" value="ECO:0007669"/>
    <property type="project" value="TreeGrafter"/>
</dbReference>
<name>A0A4Z0P5R1_9BACT</name>
<dbReference type="SMART" id="SM00479">
    <property type="entry name" value="EXOIII"/>
    <property type="match status" value="1"/>
</dbReference>
<keyword evidence="2" id="KW-0378">Hydrolase</keyword>
<dbReference type="GO" id="GO:0045004">
    <property type="term" value="P:DNA replication proofreading"/>
    <property type="evidence" value="ECO:0007669"/>
    <property type="project" value="TreeGrafter"/>
</dbReference>
<reference evidence="2 3" key="1">
    <citation type="submission" date="2019-04" db="EMBL/GenBank/DDBJ databases">
        <authorList>
            <person name="Feng G."/>
            <person name="Zhang J."/>
            <person name="Zhu H."/>
        </authorList>
    </citation>
    <scope>NUCLEOTIDE SEQUENCE [LARGE SCALE GENOMIC DNA]</scope>
    <source>
        <strain evidence="2 3">92R-1</strain>
    </source>
</reference>
<dbReference type="PANTHER" id="PTHR30231:SF41">
    <property type="entry name" value="DNA POLYMERASE III SUBUNIT EPSILON"/>
    <property type="match status" value="1"/>
</dbReference>
<dbReference type="SUPFAM" id="SSF53098">
    <property type="entry name" value="Ribonuclease H-like"/>
    <property type="match status" value="1"/>
</dbReference>
<dbReference type="EMBL" id="SRLA01000002">
    <property type="protein sequence ID" value="TGE07732.1"/>
    <property type="molecule type" value="Genomic_DNA"/>
</dbReference>
<dbReference type="InterPro" id="IPR036397">
    <property type="entry name" value="RNaseH_sf"/>
</dbReference>
<dbReference type="GO" id="GO:0003676">
    <property type="term" value="F:nucleic acid binding"/>
    <property type="evidence" value="ECO:0007669"/>
    <property type="project" value="InterPro"/>
</dbReference>
<sequence length="359" mass="39719">MSSYFKLRSYLSRGVDDATAKKKACAHKDEYFYRDATGRLAQVSVYEDGFVYRSAATFRQKLNPDWPGKPGEKTPPKYVEIEGEQLGVPVGAVACSAAEYEAALEVVLAYEKKKAEELAKETEFSKSLKKGMSRAQHAAEEADVAEPVAVPFAELPALSAEVVADLHAHYYLYDFTVLDIEFQGTDMLELAAIRYQDWQPIGQLQTFVRFRGELNYHVANLTGISNADVWNAPEEKAVLQQFKKLAGNSLLVCHNLSADRRILEAARTRLGAPAPLSNEWFCTLALSKQRLPNRKHGLGELCADFGIATHGAHRALRDVEMCFGLLRHLHQLEPITGPLVVKPKGKKAALAQPSLFAAA</sequence>
<evidence type="ECO:0000259" key="1">
    <source>
        <dbReference type="SMART" id="SM00479"/>
    </source>
</evidence>
<keyword evidence="3" id="KW-1185">Reference proteome</keyword>
<dbReference type="OrthoDB" id="9803913at2"/>
<feature type="domain" description="Exonuclease" evidence="1">
    <location>
        <begin position="174"/>
        <end position="335"/>
    </location>
</feature>
<protein>
    <submittedName>
        <fullName evidence="2">3'-5' exonuclease</fullName>
    </submittedName>
</protein>
<dbReference type="InterPro" id="IPR013520">
    <property type="entry name" value="Ribonucl_H"/>
</dbReference>
<dbReference type="PANTHER" id="PTHR30231">
    <property type="entry name" value="DNA POLYMERASE III SUBUNIT EPSILON"/>
    <property type="match status" value="1"/>
</dbReference>
<dbReference type="RefSeq" id="WP_135433087.1">
    <property type="nucleotide sequence ID" value="NZ_SRLA01000002.1"/>
</dbReference>
<gene>
    <name evidence="2" type="ORF">EU556_08235</name>
</gene>
<evidence type="ECO:0000313" key="3">
    <source>
        <dbReference type="Proteomes" id="UP000298337"/>
    </source>
</evidence>
<organism evidence="2 3">
    <name type="scientific">Hymenobacter fodinae</name>
    <dbReference type="NCBI Taxonomy" id="2510796"/>
    <lineage>
        <taxon>Bacteria</taxon>
        <taxon>Pseudomonadati</taxon>
        <taxon>Bacteroidota</taxon>
        <taxon>Cytophagia</taxon>
        <taxon>Cytophagales</taxon>
        <taxon>Hymenobacteraceae</taxon>
        <taxon>Hymenobacter</taxon>
    </lineage>
</organism>
<dbReference type="GO" id="GO:0005829">
    <property type="term" value="C:cytosol"/>
    <property type="evidence" value="ECO:0007669"/>
    <property type="project" value="TreeGrafter"/>
</dbReference>
<dbReference type="Proteomes" id="UP000298337">
    <property type="component" value="Unassembled WGS sequence"/>
</dbReference>
<dbReference type="Pfam" id="PF00929">
    <property type="entry name" value="RNase_T"/>
    <property type="match status" value="1"/>
</dbReference>
<keyword evidence="2" id="KW-0540">Nuclease</keyword>
<comment type="caution">
    <text evidence="2">The sequence shown here is derived from an EMBL/GenBank/DDBJ whole genome shotgun (WGS) entry which is preliminary data.</text>
</comment>